<proteinExistence type="predicted"/>
<dbReference type="Proteomes" id="UP000015462">
    <property type="component" value="Unassembled WGS sequence"/>
</dbReference>
<keyword evidence="3" id="KW-1185">Reference proteome</keyword>
<dbReference type="EMBL" id="ASHL01000001">
    <property type="protein sequence ID" value="EPD13924.1"/>
    <property type="molecule type" value="Genomic_DNA"/>
</dbReference>
<gene>
    <name evidence="2" type="ORF">L196_00455</name>
</gene>
<evidence type="ECO:0000256" key="1">
    <source>
        <dbReference type="SAM" id="Phobius"/>
    </source>
</evidence>
<evidence type="ECO:0000313" key="3">
    <source>
        <dbReference type="Proteomes" id="UP000015462"/>
    </source>
</evidence>
<dbReference type="Pfam" id="PF10011">
    <property type="entry name" value="DUF2254"/>
    <property type="match status" value="1"/>
</dbReference>
<comment type="caution">
    <text evidence="2">The sequence shown here is derived from an EMBL/GenBank/DDBJ whole genome shotgun (WGS) entry which is preliminary data.</text>
</comment>
<keyword evidence="1" id="KW-1133">Transmembrane helix</keyword>
<feature type="transmembrane region" description="Helical" evidence="1">
    <location>
        <begin position="110"/>
        <end position="128"/>
    </location>
</feature>
<protein>
    <submittedName>
        <fullName evidence="2">Formate C-acetyltransferase glycine radical</fullName>
    </submittedName>
</protein>
<dbReference type="RefSeq" id="WP_016389499.1">
    <property type="nucleotide sequence ID" value="NZ_KE646805.1"/>
</dbReference>
<feature type="transmembrane region" description="Helical" evidence="1">
    <location>
        <begin position="64"/>
        <end position="89"/>
    </location>
</feature>
<dbReference type="AlphaFoldDB" id="A0AB33Z3Y8"/>
<keyword evidence="1" id="KW-0812">Transmembrane</keyword>
<sequence length="448" mass="50302">MKTRIIHFFEVLSSNFWVIPLLLLISGAGLAFLNVYLDKTLYARHIELPELYLYFNSASNIRTLLSVSATSILGVAGVSFSITIASLTLASQQFGPRLLRNFMSDRFNQLVLGCFIGTFLYCILMLQFTGSMELDKTTPFFSMMSLLTILIFNLLLLVFFIHHIAVAIQAETVITEVNNELVTQMNCTFPNKADKNSQSIQLDIPDDLTKKFEQKGEDIYSTTSGYLQAIDTDNLVKCATDNDYVIKFIIKPGDFILTNSVIAHCLASDQIDEIEKDINTHLLIGSEGTPEQDPEFAVRQLVEVAVRALSPGINDPFTAISCIKKLGENIAFLMQRQFPTQYHLDDSGQLRLELKPFTFRGIVDTSFDQIRQHGKNDIAVVICLLQMLNKLILQSQTKEHMEALKVQAEAISSVNTDDVIALKDKEDIKELYDVINVSLNTKESTLLT</sequence>
<feature type="transmembrane region" description="Helical" evidence="1">
    <location>
        <begin position="12"/>
        <end position="37"/>
    </location>
</feature>
<organism evidence="2 3">
    <name type="scientific">Cycloclasticus pugetii</name>
    <dbReference type="NCBI Taxonomy" id="34068"/>
    <lineage>
        <taxon>Bacteria</taxon>
        <taxon>Pseudomonadati</taxon>
        <taxon>Pseudomonadota</taxon>
        <taxon>Gammaproteobacteria</taxon>
        <taxon>Thiotrichales</taxon>
        <taxon>Piscirickettsiaceae</taxon>
        <taxon>Cycloclasticus</taxon>
    </lineage>
</organism>
<name>A0AB33Z3Y8_9GAMM</name>
<reference evidence="2 3" key="1">
    <citation type="journal article" date="2013" name="Genome Announc.">
        <title>Genome Sequence of the Pyrene- and Fluoranthene-Degrading Bacterium Cycloclasticus sp. Strain PY97M.</title>
        <authorList>
            <person name="Cui Z."/>
            <person name="Xu G."/>
            <person name="Li Q."/>
            <person name="Gao W."/>
            <person name="Zheng L."/>
        </authorList>
    </citation>
    <scope>NUCLEOTIDE SEQUENCE [LARGE SCALE GENOMIC DNA]</scope>
    <source>
        <strain evidence="2 3">PY97M</strain>
    </source>
</reference>
<dbReference type="InterPro" id="IPR018723">
    <property type="entry name" value="DUF2254_membrane"/>
</dbReference>
<evidence type="ECO:0000313" key="2">
    <source>
        <dbReference type="EMBL" id="EPD13924.1"/>
    </source>
</evidence>
<accession>A0AB33Z3Y8</accession>
<feature type="transmembrane region" description="Helical" evidence="1">
    <location>
        <begin position="140"/>
        <end position="161"/>
    </location>
</feature>
<keyword evidence="1" id="KW-0472">Membrane</keyword>